<keyword evidence="2" id="KW-1185">Reference proteome</keyword>
<protein>
    <recommendedName>
        <fullName evidence="3">Outer membrane protein transport protein</fullName>
    </recommendedName>
</protein>
<dbReference type="KEGG" id="lacs:H4075_20205"/>
<dbReference type="EMBL" id="CP060007">
    <property type="protein sequence ID" value="QNA44359.1"/>
    <property type="molecule type" value="Genomic_DNA"/>
</dbReference>
<evidence type="ECO:0008006" key="3">
    <source>
        <dbReference type="Google" id="ProtNLM"/>
    </source>
</evidence>
<dbReference type="SUPFAM" id="SSF56935">
    <property type="entry name" value="Porins"/>
    <property type="match status" value="1"/>
</dbReference>
<evidence type="ECO:0000313" key="1">
    <source>
        <dbReference type="EMBL" id="QNA44359.1"/>
    </source>
</evidence>
<sequence>MQYVSSIGKRVSLVFVLSLSVIFPAISQDNSPWSRYGLGDIVPTGNVATRGMGHLGAAYSDFQTINFVNPASYSRFGLQRSILDVGIDINSRKLSNNRGDTYTSSNAVIPYLAAGFQIKPVKSKVNWGLAFGLRPVTKVSYNIQSGGRLPSGDSTVTLYEGTGGSYQAFLGTAIGIKNFSIGVNGGYRFGTADYTTRVNIYNDTAFGRYRSGQKKIRNKFGAAFAEVGVQYMIKLKVDTVSRKSSVLHLGAYSTLQTKMGSTRDELYETFLIDQSSGNDQQLDSVSEVKDIKGNILFPSTYGFGLMYEHDGKSSLRLGADYVLSKWGDYRYNGAKDMLQDGWQIKVGGQFIPDITGRSKSYWSQVMYRAGFNYGLEPYTVDGNMNTYGITFGVGLPIKRFTYQEINKSNVVNTAFEFGQRGNRTMLLRENYFRFTVGFSLSDIWFIKRKYD</sequence>
<organism evidence="1 2">
    <name type="scientific">Lacibacter sediminis</name>
    <dbReference type="NCBI Taxonomy" id="2760713"/>
    <lineage>
        <taxon>Bacteria</taxon>
        <taxon>Pseudomonadati</taxon>
        <taxon>Bacteroidota</taxon>
        <taxon>Chitinophagia</taxon>
        <taxon>Chitinophagales</taxon>
        <taxon>Chitinophagaceae</taxon>
        <taxon>Lacibacter</taxon>
    </lineage>
</organism>
<proteinExistence type="predicted"/>
<dbReference type="RefSeq" id="WP_182802621.1">
    <property type="nucleotide sequence ID" value="NZ_CP060007.1"/>
</dbReference>
<name>A0A7G5XFV6_9BACT</name>
<evidence type="ECO:0000313" key="2">
    <source>
        <dbReference type="Proteomes" id="UP000515344"/>
    </source>
</evidence>
<gene>
    <name evidence="1" type="ORF">H4075_20205</name>
</gene>
<dbReference type="Proteomes" id="UP000515344">
    <property type="component" value="Chromosome"/>
</dbReference>
<reference evidence="2" key="1">
    <citation type="submission" date="2020-08" db="EMBL/GenBank/DDBJ databases">
        <title>Lacibacter sp. S13-6-6 genome sequencing.</title>
        <authorList>
            <person name="Jin L."/>
        </authorList>
    </citation>
    <scope>NUCLEOTIDE SEQUENCE [LARGE SCALE GENOMIC DNA]</scope>
    <source>
        <strain evidence="2">S13-6-6</strain>
    </source>
</reference>
<dbReference type="AlphaFoldDB" id="A0A7G5XFV6"/>
<accession>A0A7G5XFV6</accession>